<dbReference type="GO" id="GO:0005634">
    <property type="term" value="C:nucleus"/>
    <property type="evidence" value="ECO:0007669"/>
    <property type="project" value="TreeGrafter"/>
</dbReference>
<dbReference type="GO" id="GO:0005829">
    <property type="term" value="C:cytosol"/>
    <property type="evidence" value="ECO:0007669"/>
    <property type="project" value="TreeGrafter"/>
</dbReference>
<feature type="compositionally biased region" description="Gly residues" evidence="1">
    <location>
        <begin position="306"/>
        <end position="316"/>
    </location>
</feature>
<evidence type="ECO:0000313" key="3">
    <source>
        <dbReference type="EMBL" id="CEM49678.1"/>
    </source>
</evidence>
<protein>
    <recommendedName>
        <fullName evidence="2">Glutamine amidotransferase domain-containing protein</fullName>
    </recommendedName>
</protein>
<evidence type="ECO:0000256" key="1">
    <source>
        <dbReference type="SAM" id="MobiDB-lite"/>
    </source>
</evidence>
<dbReference type="Gene3D" id="3.40.50.880">
    <property type="match status" value="1"/>
</dbReference>
<accession>A0A0G4HYR3</accession>
<dbReference type="AlphaFoldDB" id="A0A0G4HYR3"/>
<feature type="region of interest" description="Disordered" evidence="1">
    <location>
        <begin position="277"/>
        <end position="316"/>
    </location>
</feature>
<dbReference type="EMBL" id="CDMZ01004415">
    <property type="protein sequence ID" value="CEM49678.1"/>
    <property type="molecule type" value="Genomic_DNA"/>
</dbReference>
<feature type="domain" description="Glutamine amidotransferase" evidence="2">
    <location>
        <begin position="25"/>
        <end position="182"/>
    </location>
</feature>
<dbReference type="PhylomeDB" id="A0A0G4HYR3"/>
<dbReference type="SUPFAM" id="SSF52317">
    <property type="entry name" value="Class I glutamine amidotransferase-like"/>
    <property type="match status" value="1"/>
</dbReference>
<gene>
    <name evidence="3" type="ORF">Cvel_33665</name>
</gene>
<dbReference type="InterPro" id="IPR017926">
    <property type="entry name" value="GATASE"/>
</dbReference>
<sequence length="316" mass="33747">MTISMTERLRVALLRTEYADVYGKDIVSMFNEWLSDASLEIGKQLEIVEFNAVRGPLPSLEEILGFDGVVIPGSLSSAYDGDEWISNLSELIRRMVRSRVRMVGVCFGHQIIARALGGSVVANPKGLHLRLSSFEPNLGAYPSGLFNTSGEEAEAVKLHFSHNDVVVSLPSPAEGLPEGVSVASLGGSPMCPVQGLCLSEEGEGGGRVFGVTLQGHPEYATPTGQGCLRGVIDAFCKDRAEVPKLMEEVGRPCSTQMLAVAAIRVLAGFCLEEPERGDSIKGKGKELVRDQSQQQEKGCVQSDGISVGGQQTGLQV</sequence>
<dbReference type="PANTHER" id="PTHR42695:SF5">
    <property type="entry name" value="GLUTAMINE AMIDOTRANSFERASE YLR126C-RELATED"/>
    <property type="match status" value="1"/>
</dbReference>
<dbReference type="VEuPathDB" id="CryptoDB:Cvel_33665"/>
<dbReference type="PANTHER" id="PTHR42695">
    <property type="entry name" value="GLUTAMINE AMIDOTRANSFERASE YLR126C-RELATED"/>
    <property type="match status" value="1"/>
</dbReference>
<name>A0A0G4HYR3_9ALVE</name>
<feature type="compositionally biased region" description="Basic and acidic residues" evidence="1">
    <location>
        <begin position="277"/>
        <end position="289"/>
    </location>
</feature>
<organism evidence="3">
    <name type="scientific">Chromera velia CCMP2878</name>
    <dbReference type="NCBI Taxonomy" id="1169474"/>
    <lineage>
        <taxon>Eukaryota</taxon>
        <taxon>Sar</taxon>
        <taxon>Alveolata</taxon>
        <taxon>Colpodellida</taxon>
        <taxon>Chromeraceae</taxon>
        <taxon>Chromera</taxon>
    </lineage>
</organism>
<dbReference type="InterPro" id="IPR029062">
    <property type="entry name" value="Class_I_gatase-like"/>
</dbReference>
<proteinExistence type="predicted"/>
<dbReference type="Pfam" id="PF00117">
    <property type="entry name" value="GATase"/>
    <property type="match status" value="1"/>
</dbReference>
<reference evidence="3" key="1">
    <citation type="submission" date="2014-11" db="EMBL/GenBank/DDBJ databases">
        <authorList>
            <person name="Otto D Thomas"/>
            <person name="Naeem Raeece"/>
        </authorList>
    </citation>
    <scope>NUCLEOTIDE SEQUENCE</scope>
</reference>
<evidence type="ECO:0000259" key="2">
    <source>
        <dbReference type="Pfam" id="PF00117"/>
    </source>
</evidence>
<dbReference type="PROSITE" id="PS51273">
    <property type="entry name" value="GATASE_TYPE_1"/>
    <property type="match status" value="1"/>
</dbReference>
<dbReference type="InterPro" id="IPR044992">
    <property type="entry name" value="ChyE-like"/>
</dbReference>